<accession>A0ABU1YH02</accession>
<evidence type="ECO:0000313" key="2">
    <source>
        <dbReference type="EMBL" id="MDR7268125.1"/>
    </source>
</evidence>
<comment type="caution">
    <text evidence="2">The sequence shown here is derived from an EMBL/GenBank/DDBJ whole genome shotgun (WGS) entry which is preliminary data.</text>
</comment>
<sequence>MRAAFSLLALVIVAAIVLSLAKKQATALKPAAAGASSAAAGGAALPTPKAVGQQVQNSIDEAARKAAEAASASTN</sequence>
<protein>
    <submittedName>
        <fullName evidence="2">Uncharacterized protein</fullName>
    </submittedName>
</protein>
<dbReference type="RefSeq" id="WP_310261066.1">
    <property type="nucleotide sequence ID" value="NZ_JAVDXU010000001.1"/>
</dbReference>
<organism evidence="2 3">
    <name type="scientific">Roseateles saccharophilus</name>
    <name type="common">Pseudomonas saccharophila</name>
    <dbReference type="NCBI Taxonomy" id="304"/>
    <lineage>
        <taxon>Bacteria</taxon>
        <taxon>Pseudomonadati</taxon>
        <taxon>Pseudomonadota</taxon>
        <taxon>Betaproteobacteria</taxon>
        <taxon>Burkholderiales</taxon>
        <taxon>Sphaerotilaceae</taxon>
        <taxon>Roseateles</taxon>
    </lineage>
</organism>
<dbReference type="EMBL" id="JAVDXU010000001">
    <property type="protein sequence ID" value="MDR7268125.1"/>
    <property type="molecule type" value="Genomic_DNA"/>
</dbReference>
<proteinExistence type="predicted"/>
<keyword evidence="1" id="KW-0732">Signal</keyword>
<dbReference type="Proteomes" id="UP001180453">
    <property type="component" value="Unassembled WGS sequence"/>
</dbReference>
<feature type="chain" id="PRO_5047060820" evidence="1">
    <location>
        <begin position="22"/>
        <end position="75"/>
    </location>
</feature>
<gene>
    <name evidence="2" type="ORF">J2X20_000754</name>
</gene>
<feature type="signal peptide" evidence="1">
    <location>
        <begin position="1"/>
        <end position="21"/>
    </location>
</feature>
<reference evidence="2 3" key="1">
    <citation type="submission" date="2023-07" db="EMBL/GenBank/DDBJ databases">
        <title>Sorghum-associated microbial communities from plants grown in Nebraska, USA.</title>
        <authorList>
            <person name="Schachtman D."/>
        </authorList>
    </citation>
    <scope>NUCLEOTIDE SEQUENCE [LARGE SCALE GENOMIC DNA]</scope>
    <source>
        <strain evidence="2 3">BE314</strain>
    </source>
</reference>
<name>A0ABU1YH02_ROSSA</name>
<keyword evidence="3" id="KW-1185">Reference proteome</keyword>
<evidence type="ECO:0000313" key="3">
    <source>
        <dbReference type="Proteomes" id="UP001180453"/>
    </source>
</evidence>
<evidence type="ECO:0000256" key="1">
    <source>
        <dbReference type="SAM" id="SignalP"/>
    </source>
</evidence>